<dbReference type="PIRSF" id="PIRSF000429">
    <property type="entry name" value="Ac-CoA_Ac_transf"/>
    <property type="match status" value="1"/>
</dbReference>
<dbReference type="NCBIfam" id="TIGR01930">
    <property type="entry name" value="AcCoA-C-Actrans"/>
    <property type="match status" value="1"/>
</dbReference>
<dbReference type="Pfam" id="PF02803">
    <property type="entry name" value="Thiolase_C"/>
    <property type="match status" value="1"/>
</dbReference>
<dbReference type="AlphaFoldDB" id="A0A646QHS8"/>
<evidence type="ECO:0000256" key="2">
    <source>
        <dbReference type="ARBA" id="ARBA00022679"/>
    </source>
</evidence>
<feature type="active site" description="Proton acceptor" evidence="6">
    <location>
        <position position="407"/>
    </location>
</feature>
<dbReference type="InterPro" id="IPR020616">
    <property type="entry name" value="Thiolase_N"/>
</dbReference>
<evidence type="ECO:0000256" key="3">
    <source>
        <dbReference type="ARBA" id="ARBA00022723"/>
    </source>
</evidence>
<dbReference type="GO" id="GO:0006635">
    <property type="term" value="P:fatty acid beta-oxidation"/>
    <property type="evidence" value="ECO:0007669"/>
    <property type="project" value="TreeGrafter"/>
</dbReference>
<reference evidence="10" key="1">
    <citation type="submission" date="2018-11" db="EMBL/GenBank/DDBJ databases">
        <title>Venom-gland transcriptomics and venom proteomics of the Florida green centipede (Hemiscolopendra marginata) reveal sex-based variation in a centipede venom.</title>
        <authorList>
            <person name="Nystrom G.S."/>
            <person name="Ward M.J."/>
            <person name="Ellsworth S.A."/>
            <person name="Rokyta D.R."/>
        </authorList>
    </citation>
    <scope>NUCLEOTIDE SEQUENCE</scope>
    <source>
        <tissue evidence="10">Venom gland</tissue>
    </source>
</reference>
<keyword evidence="5 7" id="KW-0012">Acyltransferase</keyword>
<evidence type="ECO:0000259" key="8">
    <source>
        <dbReference type="Pfam" id="PF00108"/>
    </source>
</evidence>
<evidence type="ECO:0000256" key="1">
    <source>
        <dbReference type="ARBA" id="ARBA00010982"/>
    </source>
</evidence>
<evidence type="ECO:0000256" key="7">
    <source>
        <dbReference type="RuleBase" id="RU003557"/>
    </source>
</evidence>
<feature type="domain" description="Thiolase N-terminal" evidence="8">
    <location>
        <begin position="35"/>
        <end position="292"/>
    </location>
</feature>
<dbReference type="PANTHER" id="PTHR18919">
    <property type="entry name" value="ACETYL-COA C-ACYLTRANSFERASE"/>
    <property type="match status" value="1"/>
</dbReference>
<evidence type="ECO:0000256" key="5">
    <source>
        <dbReference type="ARBA" id="ARBA00023315"/>
    </source>
</evidence>
<keyword evidence="2 7" id="KW-0808">Transferase</keyword>
<dbReference type="GO" id="GO:0005739">
    <property type="term" value="C:mitochondrion"/>
    <property type="evidence" value="ECO:0007669"/>
    <property type="project" value="TreeGrafter"/>
</dbReference>
<dbReference type="GO" id="GO:0046872">
    <property type="term" value="F:metal ion binding"/>
    <property type="evidence" value="ECO:0007669"/>
    <property type="project" value="UniProtKB-KW"/>
</dbReference>
<name>A0A646QHS8_9MYRI</name>
<dbReference type="InterPro" id="IPR020613">
    <property type="entry name" value="Thiolase_CS"/>
</dbReference>
<evidence type="ECO:0000313" key="10">
    <source>
        <dbReference type="EMBL" id="MUP40465.1"/>
    </source>
</evidence>
<comment type="similarity">
    <text evidence="1 7">Belongs to the thiolase-like superfamily. Thiolase family.</text>
</comment>
<protein>
    <submittedName>
        <fullName evidence="10">Acetyl-CoA acetyltransferase, mitochondrial</fullName>
    </submittedName>
</protein>
<feature type="active site" description="Proton acceptor" evidence="6">
    <location>
        <position position="379"/>
    </location>
</feature>
<dbReference type="InterPro" id="IPR002155">
    <property type="entry name" value="Thiolase"/>
</dbReference>
<dbReference type="PROSITE" id="PS00098">
    <property type="entry name" value="THIOLASE_1"/>
    <property type="match status" value="1"/>
</dbReference>
<dbReference type="FunFam" id="3.40.47.10:FF:000007">
    <property type="entry name" value="acetyl-CoA acetyltransferase, mitochondrial"/>
    <property type="match status" value="1"/>
</dbReference>
<dbReference type="InterPro" id="IPR016039">
    <property type="entry name" value="Thiolase-like"/>
</dbReference>
<dbReference type="Pfam" id="PF00108">
    <property type="entry name" value="Thiolase_N"/>
    <property type="match status" value="1"/>
</dbReference>
<feature type="domain" description="Thiolase C-terminal" evidence="9">
    <location>
        <begin position="301"/>
        <end position="420"/>
    </location>
</feature>
<keyword evidence="4" id="KW-0630">Potassium</keyword>
<dbReference type="PANTHER" id="PTHR18919:SF156">
    <property type="entry name" value="ACETYL-COA ACETYLTRANSFERASE, MITOCHONDRIAL"/>
    <property type="match status" value="1"/>
</dbReference>
<dbReference type="CDD" id="cd00751">
    <property type="entry name" value="thiolase"/>
    <property type="match status" value="1"/>
</dbReference>
<dbReference type="InterPro" id="IPR020615">
    <property type="entry name" value="Thiolase_acyl_enz_int_AS"/>
</dbReference>
<dbReference type="SUPFAM" id="SSF53901">
    <property type="entry name" value="Thiolase-like"/>
    <property type="match status" value="2"/>
</dbReference>
<keyword evidence="3" id="KW-0479">Metal-binding</keyword>
<evidence type="ECO:0000256" key="6">
    <source>
        <dbReference type="PIRSR" id="PIRSR000429-1"/>
    </source>
</evidence>
<dbReference type="Gene3D" id="3.40.47.10">
    <property type="match status" value="1"/>
</dbReference>
<organism evidence="10">
    <name type="scientific">Hemiscolopendra marginata</name>
    <dbReference type="NCBI Taxonomy" id="943146"/>
    <lineage>
        <taxon>Eukaryota</taxon>
        <taxon>Metazoa</taxon>
        <taxon>Ecdysozoa</taxon>
        <taxon>Arthropoda</taxon>
        <taxon>Myriapoda</taxon>
        <taxon>Chilopoda</taxon>
        <taxon>Pleurostigmophora</taxon>
        <taxon>Scolopendromorpha</taxon>
        <taxon>Scolopendridae</taxon>
        <taxon>Hemiscolopendra</taxon>
    </lineage>
</organism>
<evidence type="ECO:0000256" key="4">
    <source>
        <dbReference type="ARBA" id="ARBA00022958"/>
    </source>
</evidence>
<dbReference type="EMBL" id="GHBY01000288">
    <property type="protein sequence ID" value="MUP40465.1"/>
    <property type="molecule type" value="Transcribed_RNA"/>
</dbReference>
<proteinExistence type="inferred from homology"/>
<dbReference type="InterPro" id="IPR020617">
    <property type="entry name" value="Thiolase_C"/>
</dbReference>
<sequence length="421" mass="45031">MKMKLLSKLKRSGNYVYEICIKGNRFYSSESGNKVFIVGAARTPIGSFRGQFSSLSAPQLGSLAIKGAIEQAGIPKEEVKEVYMGNVLQANVGQAPARQATIFAGLPKTTECTTVNKVCASGMKAIMLATQSLLLNHQDVMVAGGMESMSNVPFYLNRGETQYGGLQMKDGIVYDGLTDVYDKIHMGNCAEKTAKNFNISREEQDDFAVISYKRSEGAVKAGLFDAEIVPVTVPGKKGAPETKIFEDEEYKRVNFDKFRKLPTVFQKEGGTITAGNASTLNDGGAACVLMNSNAVKRLNIKPDALIRGFADAAVDPVDFPIAPAHAMKKLLDATGVKADDVSQWEINEAFSVVVLANMKLMDISNNKVNIHGGAVSLGHPIGMSGARLVCHLVHSLRPGQLGMASICNGGGGSSAILIEKL</sequence>
<evidence type="ECO:0000259" key="9">
    <source>
        <dbReference type="Pfam" id="PF02803"/>
    </source>
</evidence>
<feature type="active site" description="Acyl-thioester intermediate" evidence="6">
    <location>
        <position position="119"/>
    </location>
</feature>
<accession>A0A646QHS8</accession>
<dbReference type="PROSITE" id="PS00737">
    <property type="entry name" value="THIOLASE_2"/>
    <property type="match status" value="1"/>
</dbReference>
<dbReference type="GO" id="GO:0003985">
    <property type="term" value="F:acetyl-CoA C-acetyltransferase activity"/>
    <property type="evidence" value="ECO:0007669"/>
    <property type="project" value="TreeGrafter"/>
</dbReference>